<keyword evidence="9" id="KW-1185">Reference proteome</keyword>
<keyword evidence="5" id="KW-0732">Signal</keyword>
<dbReference type="Proteomes" id="UP001524587">
    <property type="component" value="Unassembled WGS sequence"/>
</dbReference>
<dbReference type="PANTHER" id="PTHR35093">
    <property type="entry name" value="OUTER MEMBRANE PROTEIN NMB0088-RELATED"/>
    <property type="match status" value="1"/>
</dbReference>
<dbReference type="EMBL" id="JAMSKV010000011">
    <property type="protein sequence ID" value="MCQ8279280.1"/>
    <property type="molecule type" value="Genomic_DNA"/>
</dbReference>
<evidence type="ECO:0000256" key="4">
    <source>
        <dbReference type="ARBA" id="ARBA00022692"/>
    </source>
</evidence>
<dbReference type="Pfam" id="PF03349">
    <property type="entry name" value="Toluene_X"/>
    <property type="match status" value="1"/>
</dbReference>
<organism evidence="8 9">
    <name type="scientific">Endosaccharibacter trunci</name>
    <dbReference type="NCBI Taxonomy" id="2812733"/>
    <lineage>
        <taxon>Bacteria</taxon>
        <taxon>Pseudomonadati</taxon>
        <taxon>Pseudomonadota</taxon>
        <taxon>Alphaproteobacteria</taxon>
        <taxon>Acetobacterales</taxon>
        <taxon>Acetobacteraceae</taxon>
        <taxon>Endosaccharibacter</taxon>
    </lineage>
</organism>
<dbReference type="RefSeq" id="WP_422864769.1">
    <property type="nucleotide sequence ID" value="NZ_JAMSKV010000011.1"/>
</dbReference>
<comment type="similarity">
    <text evidence="2">Belongs to the OmpP1/FadL family.</text>
</comment>
<evidence type="ECO:0000256" key="7">
    <source>
        <dbReference type="ARBA" id="ARBA00023237"/>
    </source>
</evidence>
<evidence type="ECO:0000256" key="3">
    <source>
        <dbReference type="ARBA" id="ARBA00022452"/>
    </source>
</evidence>
<sequence>MAHANAGFALNDGMADWTANAYAGEAAKAYDAGTAWTNPAGMVRIQGNEFDGTVNLIDPSLAFRGQDYVNGVAVPGRQSSKGIDAAVSGGTATVISLSPRLKLGLAIQSPFASRLAFEPADYTGRYQATRNIPTNIQALFSVAYAIDRHLSIGGGPIVSYFKERQAHALNLQNAQTALGTVSLGPQGVDPVAQFRGDDWSVGYDVGALYQFNDNVRVGVNYHSATYYKLQGYQDVYVPEAVATLNPLNALIPGIGSIVSNSLKAQTYNSSVKVALPGWLDTSVYWQISPEWAVMGNVTWTNWSLFQHNKIVPDDPSILSSTDIQYNFRDTVTAGVGVNYRPRWQPRLMLQGGVTYDQSPVTNSNRQATIPDGDRVEIGVGASYRATRNITLSLAYTHYFFPGSNTIDNAIGNVSSATPLGNVTLNQGTIRGHYNLANDALAIGFKQVF</sequence>
<comment type="caution">
    <text evidence="8">The sequence shown here is derived from an EMBL/GenBank/DDBJ whole genome shotgun (WGS) entry which is preliminary data.</text>
</comment>
<reference evidence="8 9" key="1">
    <citation type="submission" date="2022-06" db="EMBL/GenBank/DDBJ databases">
        <title>Endosaccharibacter gen. nov., sp. nov., endophytic bacteria isolated from sugarcane.</title>
        <authorList>
            <person name="Pitiwittayakul N."/>
            <person name="Yukphan P."/>
            <person name="Charoenyingcharoen P."/>
            <person name="Tanasupawat S."/>
        </authorList>
    </citation>
    <scope>NUCLEOTIDE SEQUENCE [LARGE SCALE GENOMIC DNA]</scope>
    <source>
        <strain evidence="8 9">KSS8</strain>
    </source>
</reference>
<dbReference type="PANTHER" id="PTHR35093:SF8">
    <property type="entry name" value="OUTER MEMBRANE PROTEIN NMB0088-RELATED"/>
    <property type="match status" value="1"/>
</dbReference>
<keyword evidence="6" id="KW-0472">Membrane</keyword>
<evidence type="ECO:0000256" key="5">
    <source>
        <dbReference type="ARBA" id="ARBA00022729"/>
    </source>
</evidence>
<keyword evidence="7" id="KW-0998">Cell outer membrane</keyword>
<name>A0ABT1W8R3_9PROT</name>
<evidence type="ECO:0000256" key="2">
    <source>
        <dbReference type="ARBA" id="ARBA00008163"/>
    </source>
</evidence>
<proteinExistence type="inferred from homology"/>
<gene>
    <name evidence="8" type="ORF">NFI95_12595</name>
</gene>
<keyword evidence="3" id="KW-1134">Transmembrane beta strand</keyword>
<keyword evidence="4" id="KW-0812">Transmembrane</keyword>
<comment type="subcellular location">
    <subcellularLocation>
        <location evidence="1">Cell outer membrane</location>
        <topology evidence="1">Multi-pass membrane protein</topology>
    </subcellularLocation>
</comment>
<evidence type="ECO:0000256" key="1">
    <source>
        <dbReference type="ARBA" id="ARBA00004571"/>
    </source>
</evidence>
<dbReference type="InterPro" id="IPR005017">
    <property type="entry name" value="OMPP1/FadL/TodX"/>
</dbReference>
<evidence type="ECO:0000256" key="6">
    <source>
        <dbReference type="ARBA" id="ARBA00023136"/>
    </source>
</evidence>
<evidence type="ECO:0000313" key="8">
    <source>
        <dbReference type="EMBL" id="MCQ8279280.1"/>
    </source>
</evidence>
<dbReference type="Gene3D" id="2.40.160.60">
    <property type="entry name" value="Outer membrane protein transport protein (OMPP1/FadL/TodX)"/>
    <property type="match status" value="1"/>
</dbReference>
<protein>
    <submittedName>
        <fullName evidence="8">Outer membrane protein transport protein</fullName>
    </submittedName>
</protein>
<dbReference type="SUPFAM" id="SSF56935">
    <property type="entry name" value="Porins"/>
    <property type="match status" value="1"/>
</dbReference>
<evidence type="ECO:0000313" key="9">
    <source>
        <dbReference type="Proteomes" id="UP001524587"/>
    </source>
</evidence>
<accession>A0ABT1W8R3</accession>